<dbReference type="Proteomes" id="UP000005808">
    <property type="component" value="Unassembled WGS sequence"/>
</dbReference>
<keyword evidence="1" id="KW-1133">Transmembrane helix</keyword>
<feature type="transmembrane region" description="Helical" evidence="1">
    <location>
        <begin position="24"/>
        <end position="45"/>
    </location>
</feature>
<evidence type="ECO:0000256" key="1">
    <source>
        <dbReference type="SAM" id="Phobius"/>
    </source>
</evidence>
<dbReference type="EMBL" id="AHJE01000057">
    <property type="protein sequence ID" value="EHP40838.1"/>
    <property type="molecule type" value="Genomic_DNA"/>
</dbReference>
<sequence length="81" mass="8641">MQAIRSTPNDSPSDIHRRATRDGLALAAAVIVVLLGVVSLFWAQVDAHAVLHEWKHMDSGLSMIVLGALVLGPLLAFGLDD</sequence>
<protein>
    <submittedName>
        <fullName evidence="2">Uncharacterized protein</fullName>
    </submittedName>
</protein>
<dbReference type="RefSeq" id="WP_006160025.1">
    <property type="nucleotide sequence ID" value="NZ_AHJE01000057.1"/>
</dbReference>
<evidence type="ECO:0000313" key="3">
    <source>
        <dbReference type="Proteomes" id="UP000005808"/>
    </source>
</evidence>
<reference evidence="2 3" key="1">
    <citation type="journal article" date="2012" name="J. Bacteriol.">
        <title>De Novo Genome Project of Cupriavidus basilensis OR16.</title>
        <authorList>
            <person name="Cserhati M."/>
            <person name="Kriszt B."/>
            <person name="Szoboszlay S."/>
            <person name="Toth A."/>
            <person name="Szabo I."/>
            <person name="Tancsics A."/>
            <person name="Nagy I."/>
            <person name="Horvath B."/>
            <person name="Nagy I."/>
            <person name="Kukolya J."/>
        </authorList>
    </citation>
    <scope>NUCLEOTIDE SEQUENCE [LARGE SCALE GENOMIC DNA]</scope>
    <source>
        <strain evidence="2 3">OR16</strain>
    </source>
</reference>
<proteinExistence type="predicted"/>
<feature type="transmembrane region" description="Helical" evidence="1">
    <location>
        <begin position="60"/>
        <end position="79"/>
    </location>
</feature>
<evidence type="ECO:0000313" key="2">
    <source>
        <dbReference type="EMBL" id="EHP40838.1"/>
    </source>
</evidence>
<gene>
    <name evidence="2" type="ORF">OR16_23083</name>
</gene>
<comment type="caution">
    <text evidence="2">The sequence shown here is derived from an EMBL/GenBank/DDBJ whole genome shotgun (WGS) entry which is preliminary data.</text>
</comment>
<name>H1S9B4_9BURK</name>
<accession>H1S9B4</accession>
<dbReference type="AlphaFoldDB" id="H1S9B4"/>
<dbReference type="PATRIC" id="fig|1127483.3.peg.4611"/>
<keyword evidence="1" id="KW-0472">Membrane</keyword>
<organism evidence="2 3">
    <name type="scientific">Cupriavidus basilensis OR16</name>
    <dbReference type="NCBI Taxonomy" id="1127483"/>
    <lineage>
        <taxon>Bacteria</taxon>
        <taxon>Pseudomonadati</taxon>
        <taxon>Pseudomonadota</taxon>
        <taxon>Betaproteobacteria</taxon>
        <taxon>Burkholderiales</taxon>
        <taxon>Burkholderiaceae</taxon>
        <taxon>Cupriavidus</taxon>
    </lineage>
</organism>
<keyword evidence="1" id="KW-0812">Transmembrane</keyword>